<dbReference type="PANTHER" id="PTHR10695">
    <property type="entry name" value="DEPHOSPHO-COA KINASE-RELATED"/>
    <property type="match status" value="1"/>
</dbReference>
<dbReference type="Gene3D" id="3.40.50.300">
    <property type="entry name" value="P-loop containing nucleotide triphosphate hydrolases"/>
    <property type="match status" value="1"/>
</dbReference>
<gene>
    <name evidence="5" type="primary">coaE</name>
    <name evidence="7" type="ORF">CBP34_15850</name>
</gene>
<keyword evidence="2 5" id="KW-0547">Nucleotide-binding</keyword>
<dbReference type="EC" id="2.7.1.24" evidence="5 6"/>
<evidence type="ECO:0000313" key="7">
    <source>
        <dbReference type="EMBL" id="ART52840.1"/>
    </source>
</evidence>
<dbReference type="PANTHER" id="PTHR10695:SF46">
    <property type="entry name" value="BIFUNCTIONAL COENZYME A SYNTHASE-RELATED"/>
    <property type="match status" value="1"/>
</dbReference>
<reference evidence="7 8" key="1">
    <citation type="submission" date="2017-05" db="EMBL/GenBank/DDBJ databases">
        <title>Polyphasic characterization of four soil-derived phenanthrene-degrading Acidovorax strains and proposal of Acidovorax phenanthrenivorans sp. nov.</title>
        <authorList>
            <person name="Singleton D.R."/>
            <person name="Lee J."/>
            <person name="Dickey A.N."/>
            <person name="Stroud A."/>
            <person name="Scholl E.H."/>
            <person name="Wright F.A."/>
            <person name="Aitken M.D."/>
        </authorList>
    </citation>
    <scope>NUCLEOTIDE SEQUENCE [LARGE SCALE GENOMIC DNA]</scope>
    <source>
        <strain evidence="7">NA3</strain>
    </source>
</reference>
<dbReference type="GO" id="GO:0005524">
    <property type="term" value="F:ATP binding"/>
    <property type="evidence" value="ECO:0007669"/>
    <property type="project" value="UniProtKB-UniRule"/>
</dbReference>
<comment type="similarity">
    <text evidence="1 5">Belongs to the CoaE family.</text>
</comment>
<dbReference type="Proteomes" id="UP000194432">
    <property type="component" value="Chromosome 1"/>
</dbReference>
<dbReference type="SUPFAM" id="SSF52540">
    <property type="entry name" value="P-loop containing nucleoside triphosphate hydrolases"/>
    <property type="match status" value="1"/>
</dbReference>
<dbReference type="HAMAP" id="MF_00376">
    <property type="entry name" value="Dephospho_CoA_kinase"/>
    <property type="match status" value="1"/>
</dbReference>
<dbReference type="RefSeq" id="WP_094098588.1">
    <property type="nucleotide sequence ID" value="NZ_CP021361.1"/>
</dbReference>
<dbReference type="GO" id="GO:0004140">
    <property type="term" value="F:dephospho-CoA kinase activity"/>
    <property type="evidence" value="ECO:0007669"/>
    <property type="project" value="UniProtKB-UniRule"/>
</dbReference>
<accession>A0A240U636</accession>
<keyword evidence="5 7" id="KW-0418">Kinase</keyword>
<evidence type="ECO:0000256" key="5">
    <source>
        <dbReference type="HAMAP-Rule" id="MF_00376"/>
    </source>
</evidence>
<evidence type="ECO:0000256" key="1">
    <source>
        <dbReference type="ARBA" id="ARBA00009018"/>
    </source>
</evidence>
<keyword evidence="8" id="KW-1185">Reference proteome</keyword>
<protein>
    <recommendedName>
        <fullName evidence="5 6">Dephospho-CoA kinase</fullName>
        <ecNumber evidence="5 6">2.7.1.24</ecNumber>
    </recommendedName>
    <alternativeName>
        <fullName evidence="5">Dephosphocoenzyme A kinase</fullName>
    </alternativeName>
</protein>
<keyword evidence="5" id="KW-0963">Cytoplasm</keyword>
<keyword evidence="3 5" id="KW-0067">ATP-binding</keyword>
<feature type="binding site" evidence="5">
    <location>
        <begin position="14"/>
        <end position="19"/>
    </location>
    <ligand>
        <name>ATP</name>
        <dbReference type="ChEBI" id="CHEBI:30616"/>
    </ligand>
</feature>
<comment type="pathway">
    <text evidence="5">Cofactor biosynthesis; coenzyme A biosynthesis; CoA from (R)-pantothenate: step 5/5.</text>
</comment>
<dbReference type="GO" id="GO:0005737">
    <property type="term" value="C:cytoplasm"/>
    <property type="evidence" value="ECO:0007669"/>
    <property type="project" value="UniProtKB-SubCell"/>
</dbReference>
<evidence type="ECO:0000313" key="8">
    <source>
        <dbReference type="Proteomes" id="UP000194432"/>
    </source>
</evidence>
<proteinExistence type="inferred from homology"/>
<evidence type="ECO:0000256" key="4">
    <source>
        <dbReference type="ARBA" id="ARBA00022993"/>
    </source>
</evidence>
<dbReference type="NCBIfam" id="TIGR00152">
    <property type="entry name" value="dephospho-CoA kinase"/>
    <property type="match status" value="1"/>
</dbReference>
<keyword evidence="5" id="KW-0808">Transferase</keyword>
<dbReference type="PROSITE" id="PS51219">
    <property type="entry name" value="DPCK"/>
    <property type="match status" value="1"/>
</dbReference>
<name>A0A240U636_9BURK</name>
<dbReference type="UniPathway" id="UPA00241">
    <property type="reaction ID" value="UER00356"/>
</dbReference>
<organism evidence="7 8">
    <name type="scientific">Acidovorax carolinensis</name>
    <dbReference type="NCBI Taxonomy" id="553814"/>
    <lineage>
        <taxon>Bacteria</taxon>
        <taxon>Pseudomonadati</taxon>
        <taxon>Pseudomonadota</taxon>
        <taxon>Betaproteobacteria</taxon>
        <taxon>Burkholderiales</taxon>
        <taxon>Comamonadaceae</taxon>
        <taxon>Acidovorax</taxon>
    </lineage>
</organism>
<evidence type="ECO:0000256" key="6">
    <source>
        <dbReference type="NCBIfam" id="TIGR00152"/>
    </source>
</evidence>
<dbReference type="InterPro" id="IPR027417">
    <property type="entry name" value="P-loop_NTPase"/>
</dbReference>
<evidence type="ECO:0000256" key="3">
    <source>
        <dbReference type="ARBA" id="ARBA00022840"/>
    </source>
</evidence>
<dbReference type="InterPro" id="IPR001977">
    <property type="entry name" value="Depp_CoAkinase"/>
</dbReference>
<dbReference type="GO" id="GO:0015937">
    <property type="term" value="P:coenzyme A biosynthetic process"/>
    <property type="evidence" value="ECO:0007669"/>
    <property type="project" value="UniProtKB-UniRule"/>
</dbReference>
<evidence type="ECO:0000256" key="2">
    <source>
        <dbReference type="ARBA" id="ARBA00022741"/>
    </source>
</evidence>
<comment type="catalytic activity">
    <reaction evidence="5">
        <text>3'-dephospho-CoA + ATP = ADP + CoA + H(+)</text>
        <dbReference type="Rhea" id="RHEA:18245"/>
        <dbReference type="ChEBI" id="CHEBI:15378"/>
        <dbReference type="ChEBI" id="CHEBI:30616"/>
        <dbReference type="ChEBI" id="CHEBI:57287"/>
        <dbReference type="ChEBI" id="CHEBI:57328"/>
        <dbReference type="ChEBI" id="CHEBI:456216"/>
        <dbReference type="EC" id="2.7.1.24"/>
    </reaction>
</comment>
<sequence length="202" mass="21299">MQRPMHVGLTGGIGSGKSTLGQMLHSCGAALIDADAIARAVTAAGGAAIADIRAAFGPDAIDATGAMDRVRMRALAFSAPQARAQLEAIVHPWVTRMGDQQAQDARVAGHRVIVFDIPLLVESGRWVRKLDAVVVVDCSTETQIHRVMARNGLERAAVQAILDTQASRPARRAAADAVVLNDGIALDTLRSHAIELARLFGL</sequence>
<dbReference type="Pfam" id="PF01121">
    <property type="entry name" value="CoaE"/>
    <property type="match status" value="1"/>
</dbReference>
<dbReference type="EMBL" id="CP021361">
    <property type="protein sequence ID" value="ART52840.1"/>
    <property type="molecule type" value="Genomic_DNA"/>
</dbReference>
<comment type="subcellular location">
    <subcellularLocation>
        <location evidence="5">Cytoplasm</location>
    </subcellularLocation>
</comment>
<dbReference type="AlphaFoldDB" id="A0A240U636"/>
<dbReference type="CDD" id="cd02022">
    <property type="entry name" value="DPCK"/>
    <property type="match status" value="1"/>
</dbReference>
<comment type="function">
    <text evidence="5">Catalyzes the phosphorylation of the 3'-hydroxyl group of dephosphocoenzyme A to form coenzyme A.</text>
</comment>
<keyword evidence="4 5" id="KW-0173">Coenzyme A biosynthesis</keyword>
<dbReference type="KEGG" id="acin:CBP34_15850"/>